<comment type="caution">
    <text evidence="1">The sequence shown here is derived from an EMBL/GenBank/DDBJ whole genome shotgun (WGS) entry which is preliminary data.</text>
</comment>
<dbReference type="Proteomes" id="UP001234297">
    <property type="component" value="Chromosome 2"/>
</dbReference>
<evidence type="ECO:0000313" key="2">
    <source>
        <dbReference type="Proteomes" id="UP001234297"/>
    </source>
</evidence>
<dbReference type="EMBL" id="CM056810">
    <property type="protein sequence ID" value="KAJ8646149.1"/>
    <property type="molecule type" value="Genomic_DNA"/>
</dbReference>
<reference evidence="1 2" key="1">
    <citation type="journal article" date="2022" name="Hortic Res">
        <title>A haplotype resolved chromosomal level avocado genome allows analysis of novel avocado genes.</title>
        <authorList>
            <person name="Nath O."/>
            <person name="Fletcher S.J."/>
            <person name="Hayward A."/>
            <person name="Shaw L.M."/>
            <person name="Masouleh A.K."/>
            <person name="Furtado A."/>
            <person name="Henry R.J."/>
            <person name="Mitter N."/>
        </authorList>
    </citation>
    <scope>NUCLEOTIDE SEQUENCE [LARGE SCALE GENOMIC DNA]</scope>
    <source>
        <strain evidence="2">cv. Hass</strain>
    </source>
</reference>
<gene>
    <name evidence="1" type="ORF">MRB53_007897</name>
</gene>
<sequence>MEQLGHYLSQCGDHQNDYLMQESRKNYEKAIRTFYDICPCGWFAHFSANVAIIEAIPEDVQTVHIIHFDIGEGVQWPRLLEAVGRHQMVRLTSLIRKDDQVKTHHNSKLNVPKLFLYE</sequence>
<proteinExistence type="predicted"/>
<protein>
    <submittedName>
        <fullName evidence="1">Uncharacterized protein</fullName>
    </submittedName>
</protein>
<accession>A0ACC2MK88</accession>
<evidence type="ECO:0000313" key="1">
    <source>
        <dbReference type="EMBL" id="KAJ8646149.1"/>
    </source>
</evidence>
<keyword evidence="2" id="KW-1185">Reference proteome</keyword>
<organism evidence="1 2">
    <name type="scientific">Persea americana</name>
    <name type="common">Avocado</name>
    <dbReference type="NCBI Taxonomy" id="3435"/>
    <lineage>
        <taxon>Eukaryota</taxon>
        <taxon>Viridiplantae</taxon>
        <taxon>Streptophyta</taxon>
        <taxon>Embryophyta</taxon>
        <taxon>Tracheophyta</taxon>
        <taxon>Spermatophyta</taxon>
        <taxon>Magnoliopsida</taxon>
        <taxon>Magnoliidae</taxon>
        <taxon>Laurales</taxon>
        <taxon>Lauraceae</taxon>
        <taxon>Persea</taxon>
    </lineage>
</organism>
<name>A0ACC2MK88_PERAE</name>